<dbReference type="GO" id="GO:0016616">
    <property type="term" value="F:oxidoreductase activity, acting on the CH-OH group of donors, NAD or NADP as acceptor"/>
    <property type="evidence" value="ECO:0007669"/>
    <property type="project" value="InterPro"/>
</dbReference>
<comment type="similarity">
    <text evidence="1 5">Belongs to the D-isomer specific 2-hydroxyacid dehydrogenase family.</text>
</comment>
<dbReference type="KEGG" id="smr:Smar_0554"/>
<dbReference type="GO" id="GO:0051287">
    <property type="term" value="F:NAD binding"/>
    <property type="evidence" value="ECO:0007669"/>
    <property type="project" value="InterPro"/>
</dbReference>
<dbReference type="InterPro" id="IPR036291">
    <property type="entry name" value="NAD(P)-bd_dom_sf"/>
</dbReference>
<dbReference type="eggNOG" id="arCOG01754">
    <property type="taxonomic scope" value="Archaea"/>
</dbReference>
<dbReference type="InterPro" id="IPR006139">
    <property type="entry name" value="D-isomer_2_OHA_DH_cat_dom"/>
</dbReference>
<dbReference type="EMBL" id="CP000575">
    <property type="protein sequence ID" value="ABN69661.1"/>
    <property type="molecule type" value="Genomic_DNA"/>
</dbReference>
<dbReference type="PROSITE" id="PS00671">
    <property type="entry name" value="D_2_HYDROXYACID_DH_3"/>
    <property type="match status" value="1"/>
</dbReference>
<dbReference type="Pfam" id="PF00389">
    <property type="entry name" value="2-Hacid_dh"/>
    <property type="match status" value="1"/>
</dbReference>
<dbReference type="HOGENOM" id="CLU_019796_1_3_2"/>
<keyword evidence="3 5" id="KW-0560">Oxidoreductase</keyword>
<dbReference type="PROSITE" id="PS00670">
    <property type="entry name" value="D_2_HYDROXYACID_DH_2"/>
    <property type="match status" value="1"/>
</dbReference>
<dbReference type="InterPro" id="IPR029753">
    <property type="entry name" value="D-isomer_DH_CS"/>
</dbReference>
<evidence type="ECO:0000256" key="1">
    <source>
        <dbReference type="ARBA" id="ARBA00005854"/>
    </source>
</evidence>
<dbReference type="RefSeq" id="WP_011838852.1">
    <property type="nucleotide sequence ID" value="NC_009033.1"/>
</dbReference>
<dbReference type="Pfam" id="PF02826">
    <property type="entry name" value="2-Hacid_dh_C"/>
    <property type="match status" value="1"/>
</dbReference>
<dbReference type="STRING" id="399550.Smar_0554"/>
<dbReference type="InterPro" id="IPR006140">
    <property type="entry name" value="D-isomer_DH_NAD-bd"/>
</dbReference>
<keyword evidence="2" id="KW-0028">Amino-acid biosynthesis</keyword>
<evidence type="ECO:0000259" key="6">
    <source>
        <dbReference type="Pfam" id="PF00389"/>
    </source>
</evidence>
<feature type="domain" description="D-isomer specific 2-hydroxyacid dehydrogenase NAD-binding" evidence="7">
    <location>
        <begin position="106"/>
        <end position="283"/>
    </location>
</feature>
<feature type="domain" description="D-isomer specific 2-hydroxyacid dehydrogenase catalytic" evidence="6">
    <location>
        <begin position="4"/>
        <end position="309"/>
    </location>
</feature>
<evidence type="ECO:0000256" key="5">
    <source>
        <dbReference type="RuleBase" id="RU003719"/>
    </source>
</evidence>
<dbReference type="GO" id="GO:0008652">
    <property type="term" value="P:amino acid biosynthetic process"/>
    <property type="evidence" value="ECO:0007669"/>
    <property type="project" value="UniProtKB-KW"/>
</dbReference>
<dbReference type="Proteomes" id="UP000000254">
    <property type="component" value="Chromosome"/>
</dbReference>
<evidence type="ECO:0000313" key="8">
    <source>
        <dbReference type="EMBL" id="ABN69661.1"/>
    </source>
</evidence>
<evidence type="ECO:0000256" key="2">
    <source>
        <dbReference type="ARBA" id="ARBA00022605"/>
    </source>
</evidence>
<evidence type="ECO:0000256" key="4">
    <source>
        <dbReference type="ARBA" id="ARBA00023027"/>
    </source>
</evidence>
<proteinExistence type="inferred from homology"/>
<dbReference type="InterPro" id="IPR050857">
    <property type="entry name" value="D-2-hydroxyacid_DH"/>
</dbReference>
<sequence length="311" mass="34140">MVKILVAAPLHEKALEKLRSAGFQIVYEEYPSEDRLVELIKDVEAIIVRSKPKVSRRVIEAAEKLKVIARAGVGLDNIDLDAANEKGIQVFNAPAAPTQSVAELAIGLMIDVLRKIAFADRKMREGVWAKKQCLGHELRGIVLGIIGMGRIGTAVARIAYHGFGMKIIYYDVRRCPKDVEKELDAKCVDLETLLKTADIVSIHVPLVPSTKHLINEEKLRLMKKSAILINTARGGVVDTDALVKALKEGWIAGAGLDVFEEEPLPPNHPLTKLDNVVLTPHIGANTVEAQERAGIEVVEKIIEFFKGSSNQ</sequence>
<dbReference type="PROSITE" id="PS00065">
    <property type="entry name" value="D_2_HYDROXYACID_DH_1"/>
    <property type="match status" value="1"/>
</dbReference>
<evidence type="ECO:0000256" key="3">
    <source>
        <dbReference type="ARBA" id="ARBA00023002"/>
    </source>
</evidence>
<dbReference type="SUPFAM" id="SSF51735">
    <property type="entry name" value="NAD(P)-binding Rossmann-fold domains"/>
    <property type="match status" value="1"/>
</dbReference>
<dbReference type="OrthoDB" id="7437at2157"/>
<dbReference type="GeneID" id="4906519"/>
<reference evidence="9" key="1">
    <citation type="journal article" date="2009" name="BMC Genomics">
        <title>The complete genome sequence of Staphylothermus marinus reveals differences in sulfur metabolism among heterotrophic Crenarchaeota.</title>
        <authorList>
            <person name="Anderson I.J."/>
            <person name="Dharmarajan L."/>
            <person name="Rodriguez J."/>
            <person name="Hooper S."/>
            <person name="Porat I."/>
            <person name="Ulrich L.E."/>
            <person name="Elkins J.G."/>
            <person name="Mavromatis K."/>
            <person name="Sun H."/>
            <person name="Land M."/>
            <person name="Lapidus A."/>
            <person name="Lucas S."/>
            <person name="Barry K."/>
            <person name="Huber H."/>
            <person name="Zhulin I.B."/>
            <person name="Whitman W.B."/>
            <person name="Mukhopadhyay B."/>
            <person name="Woese C."/>
            <person name="Bristow J."/>
            <person name="Kyrpides N."/>
        </authorList>
    </citation>
    <scope>NUCLEOTIDE SEQUENCE [LARGE SCALE GENOMIC DNA]</scope>
    <source>
        <strain evidence="9">ATCC 43588 / DSM 3639 / JCM 9404 / F1</strain>
    </source>
</reference>
<dbReference type="PANTHER" id="PTHR42789">
    <property type="entry name" value="D-ISOMER SPECIFIC 2-HYDROXYACID DEHYDROGENASE FAMILY PROTEIN (AFU_ORTHOLOGUE AFUA_6G10090)"/>
    <property type="match status" value="1"/>
</dbReference>
<name>A3DM01_STAMF</name>
<evidence type="ECO:0000259" key="7">
    <source>
        <dbReference type="Pfam" id="PF02826"/>
    </source>
</evidence>
<keyword evidence="4" id="KW-0520">NAD</keyword>
<evidence type="ECO:0000313" key="9">
    <source>
        <dbReference type="Proteomes" id="UP000000254"/>
    </source>
</evidence>
<dbReference type="AlphaFoldDB" id="A3DM01"/>
<dbReference type="SUPFAM" id="SSF52283">
    <property type="entry name" value="Formate/glycerate dehydrogenase catalytic domain-like"/>
    <property type="match status" value="1"/>
</dbReference>
<dbReference type="CDD" id="cd05303">
    <property type="entry name" value="PGDH_2"/>
    <property type="match status" value="1"/>
</dbReference>
<gene>
    <name evidence="8" type="ordered locus">Smar_0554</name>
</gene>
<dbReference type="FunFam" id="3.40.50.720:FF:000203">
    <property type="entry name" value="D-3-phosphoglycerate dehydrogenase (SerA)"/>
    <property type="match status" value="1"/>
</dbReference>
<dbReference type="PANTHER" id="PTHR42789:SF1">
    <property type="entry name" value="D-ISOMER SPECIFIC 2-HYDROXYACID DEHYDROGENASE FAMILY PROTEIN (AFU_ORTHOLOGUE AFUA_6G10090)"/>
    <property type="match status" value="1"/>
</dbReference>
<organism evidence="8 9">
    <name type="scientific">Staphylothermus marinus (strain ATCC 43588 / DSM 3639 / JCM 9404 / F1)</name>
    <dbReference type="NCBI Taxonomy" id="399550"/>
    <lineage>
        <taxon>Archaea</taxon>
        <taxon>Thermoproteota</taxon>
        <taxon>Thermoprotei</taxon>
        <taxon>Desulfurococcales</taxon>
        <taxon>Desulfurococcaceae</taxon>
        <taxon>Staphylothermus</taxon>
    </lineage>
</organism>
<accession>A3DM01</accession>
<protein>
    <submittedName>
        <fullName evidence="8">D-isomer specific 2-hydroxyacid dehydrogenase, NAD-binding</fullName>
    </submittedName>
</protein>
<keyword evidence="9" id="KW-1185">Reference proteome</keyword>
<dbReference type="Gene3D" id="3.40.50.720">
    <property type="entry name" value="NAD(P)-binding Rossmann-like Domain"/>
    <property type="match status" value="2"/>
</dbReference>
<dbReference type="InterPro" id="IPR029752">
    <property type="entry name" value="D-isomer_DH_CS1"/>
</dbReference>
<reference evidence="8 9" key="2">
    <citation type="journal article" date="2009" name="Stand. Genomic Sci.">
        <title>Complete genome sequence of Staphylothermus marinus Stetter and Fiala 1986 type strain F1.</title>
        <authorList>
            <person name="Anderson I.J."/>
            <person name="Sun H."/>
            <person name="Lapidus A."/>
            <person name="Copeland A."/>
            <person name="Glavina Del Rio T."/>
            <person name="Tice H."/>
            <person name="Dalin E."/>
            <person name="Lucas S."/>
            <person name="Barry K."/>
            <person name="Land M."/>
            <person name="Richardson P."/>
            <person name="Huber H."/>
            <person name="Kyrpides N.C."/>
        </authorList>
    </citation>
    <scope>NUCLEOTIDE SEQUENCE [LARGE SCALE GENOMIC DNA]</scope>
    <source>
        <strain evidence="9">ATCC 43588 / DSM 3639 / JCM 9404 / F1</strain>
    </source>
</reference>